<dbReference type="InterPro" id="IPR050765">
    <property type="entry name" value="Riboflavin_Biosynth_HTPR"/>
</dbReference>
<proteinExistence type="predicted"/>
<dbReference type="InterPro" id="IPR024072">
    <property type="entry name" value="DHFR-like_dom_sf"/>
</dbReference>
<evidence type="ECO:0000313" key="2">
    <source>
        <dbReference type="EMBL" id="MPM63668.1"/>
    </source>
</evidence>
<dbReference type="AlphaFoldDB" id="A0A645BF35"/>
<name>A0A645BF35_9ZZZZ</name>
<protein>
    <recommendedName>
        <fullName evidence="1">Bacterial bifunctional deaminase-reductase C-terminal domain-containing protein</fullName>
    </recommendedName>
</protein>
<dbReference type="GO" id="GO:0009231">
    <property type="term" value="P:riboflavin biosynthetic process"/>
    <property type="evidence" value="ECO:0007669"/>
    <property type="project" value="InterPro"/>
</dbReference>
<dbReference type="InterPro" id="IPR002734">
    <property type="entry name" value="RibDG_C"/>
</dbReference>
<dbReference type="SUPFAM" id="SSF53597">
    <property type="entry name" value="Dihydrofolate reductase-like"/>
    <property type="match status" value="1"/>
</dbReference>
<dbReference type="Gene3D" id="3.40.430.10">
    <property type="entry name" value="Dihydrofolate Reductase, subunit A"/>
    <property type="match status" value="1"/>
</dbReference>
<dbReference type="PANTHER" id="PTHR38011">
    <property type="entry name" value="DIHYDROFOLATE REDUCTASE FAMILY PROTEIN (AFU_ORTHOLOGUE AFUA_8G06820)"/>
    <property type="match status" value="1"/>
</dbReference>
<evidence type="ECO:0000259" key="1">
    <source>
        <dbReference type="Pfam" id="PF01872"/>
    </source>
</evidence>
<accession>A0A645BF35</accession>
<sequence>MRFTWDNSVLLQGDAVEAIKKLKAQDRPDLQVYGSGNLVQTLLKHDLVDELWLKIFPITLGSGKRLFAEGTIPAAFRLIDSKVSTSGVIVANYERAGDVKTGSF</sequence>
<gene>
    <name evidence="2" type="primary">yyaP_13</name>
    <name evidence="2" type="ORF">SDC9_110549</name>
</gene>
<organism evidence="2">
    <name type="scientific">bioreactor metagenome</name>
    <dbReference type="NCBI Taxonomy" id="1076179"/>
    <lineage>
        <taxon>unclassified sequences</taxon>
        <taxon>metagenomes</taxon>
        <taxon>ecological metagenomes</taxon>
    </lineage>
</organism>
<reference evidence="2" key="1">
    <citation type="submission" date="2019-08" db="EMBL/GenBank/DDBJ databases">
        <authorList>
            <person name="Kucharzyk K."/>
            <person name="Murdoch R.W."/>
            <person name="Higgins S."/>
            <person name="Loffler F."/>
        </authorList>
    </citation>
    <scope>NUCLEOTIDE SEQUENCE</scope>
</reference>
<dbReference type="GO" id="GO:0008703">
    <property type="term" value="F:5-amino-6-(5-phosphoribosylamino)uracil reductase activity"/>
    <property type="evidence" value="ECO:0007669"/>
    <property type="project" value="InterPro"/>
</dbReference>
<feature type="domain" description="Bacterial bifunctional deaminase-reductase C-terminal" evidence="1">
    <location>
        <begin position="12"/>
        <end position="89"/>
    </location>
</feature>
<dbReference type="PANTHER" id="PTHR38011:SF2">
    <property type="entry name" value="BIFUNCTIONAL DEAMINASE-REDUCTASE DOMAIN PROTEIN"/>
    <property type="match status" value="1"/>
</dbReference>
<dbReference type="EMBL" id="VSSQ01019543">
    <property type="protein sequence ID" value="MPM63668.1"/>
    <property type="molecule type" value="Genomic_DNA"/>
</dbReference>
<comment type="caution">
    <text evidence="2">The sequence shown here is derived from an EMBL/GenBank/DDBJ whole genome shotgun (WGS) entry which is preliminary data.</text>
</comment>
<dbReference type="Pfam" id="PF01872">
    <property type="entry name" value="RibD_C"/>
    <property type="match status" value="1"/>
</dbReference>